<dbReference type="Proteomes" id="UP000515204">
    <property type="component" value="Unplaced"/>
</dbReference>
<protein>
    <submittedName>
        <fullName evidence="2">Uncharacterized protein LOC106747570</fullName>
    </submittedName>
</protein>
<evidence type="ECO:0000313" key="2">
    <source>
        <dbReference type="RefSeq" id="XP_014480694.1"/>
    </source>
</evidence>
<accession>A0A6P3XRK3</accession>
<dbReference type="KEGG" id="dqu:106747570"/>
<dbReference type="OrthoDB" id="7458733at2759"/>
<sequence>LETAKTWCQPQGQARGPWIRGSPLPLPVWAHYASPVLTVYTVEQYEELAGSVELETQRLLREHRYNTVGNFLRFYKDYSTSGESVLERFYRKYQPLITDEHYTCVGLGFELLRRLTDLDERYPGLASSLYLTSCEETIGDIASYVGGPPAADSGEKEHVLVCLKIKIGERCGFMLLDPGYHIARVVTVMADKLYPHTGWFTQVDEPNCRKTYNYCLCADDPDYIEWHERVTRPGALETTQVALIYVARPYLTAIDVTERRNLVYNHKSLIARDTKGHTTAGIYFPVVLDRDNAQTFTIFHQTTTNRKKRVKMEFKKFYCTSEIRLNAEEMEIITECARQLNIPEDNLTSMICALATVMSDTSFVAQLLTINKRINTLAEAN</sequence>
<feature type="non-terminal residue" evidence="2">
    <location>
        <position position="1"/>
    </location>
</feature>
<gene>
    <name evidence="2" type="primary">LOC106747570</name>
</gene>
<name>A0A6P3XRK3_DINQU</name>
<keyword evidence="1" id="KW-1185">Reference proteome</keyword>
<proteinExistence type="predicted"/>
<dbReference type="GeneID" id="106747570"/>
<dbReference type="AlphaFoldDB" id="A0A6P3XRK3"/>
<dbReference type="RefSeq" id="XP_014480694.1">
    <property type="nucleotide sequence ID" value="XM_014625208.1"/>
</dbReference>
<evidence type="ECO:0000313" key="1">
    <source>
        <dbReference type="Proteomes" id="UP000515204"/>
    </source>
</evidence>
<reference evidence="2" key="1">
    <citation type="submission" date="2025-08" db="UniProtKB">
        <authorList>
            <consortium name="RefSeq"/>
        </authorList>
    </citation>
    <scope>IDENTIFICATION</scope>
</reference>
<organism evidence="1 2">
    <name type="scientific">Dinoponera quadriceps</name>
    <name type="common">South American ant</name>
    <dbReference type="NCBI Taxonomy" id="609295"/>
    <lineage>
        <taxon>Eukaryota</taxon>
        <taxon>Metazoa</taxon>
        <taxon>Ecdysozoa</taxon>
        <taxon>Arthropoda</taxon>
        <taxon>Hexapoda</taxon>
        <taxon>Insecta</taxon>
        <taxon>Pterygota</taxon>
        <taxon>Neoptera</taxon>
        <taxon>Endopterygota</taxon>
        <taxon>Hymenoptera</taxon>
        <taxon>Apocrita</taxon>
        <taxon>Aculeata</taxon>
        <taxon>Formicoidea</taxon>
        <taxon>Formicidae</taxon>
        <taxon>Ponerinae</taxon>
        <taxon>Ponerini</taxon>
        <taxon>Dinoponera</taxon>
    </lineage>
</organism>